<accession>A0AC35EVE1</accession>
<evidence type="ECO:0000313" key="2">
    <source>
        <dbReference type="WBParaSite" id="PS1159_v2.g11110.t1"/>
    </source>
</evidence>
<evidence type="ECO:0000313" key="1">
    <source>
        <dbReference type="Proteomes" id="UP000887580"/>
    </source>
</evidence>
<name>A0AC35EVE1_9BILA</name>
<protein>
    <submittedName>
        <fullName evidence="2">Sulfatase N-terminal domain-containing protein</fullName>
    </submittedName>
</protein>
<organism evidence="1 2">
    <name type="scientific">Panagrolaimus sp. PS1159</name>
    <dbReference type="NCBI Taxonomy" id="55785"/>
    <lineage>
        <taxon>Eukaryota</taxon>
        <taxon>Metazoa</taxon>
        <taxon>Ecdysozoa</taxon>
        <taxon>Nematoda</taxon>
        <taxon>Chromadorea</taxon>
        <taxon>Rhabditida</taxon>
        <taxon>Tylenchina</taxon>
        <taxon>Panagrolaimomorpha</taxon>
        <taxon>Panagrolaimoidea</taxon>
        <taxon>Panagrolaimidae</taxon>
        <taxon>Panagrolaimus</taxon>
    </lineage>
</organism>
<reference evidence="2" key="1">
    <citation type="submission" date="2022-11" db="UniProtKB">
        <authorList>
            <consortium name="WormBaseParasite"/>
        </authorList>
    </citation>
    <scope>IDENTIFICATION</scope>
</reference>
<dbReference type="Proteomes" id="UP000887580">
    <property type="component" value="Unplaced"/>
</dbReference>
<sequence>MLLLQVIITIIGLIGFCETAIKNKKPNIIFVLADDLGFADLDWKDKSLFTPNLRKYAFSKGTAHLTNSYVTPLCTSTRSSLMTGMYPFKTGTQHGVFLPMERSAVPLEYPFLPQNLKRIGYKNYLIGKWHLGYCKREYLPTKRGFDYFYGYYNAQEGYFNHSTAFFDKNTNSLVSGLDLFAEVDGVSVPDRTKNGIYATHLYTAEAIRQLKKHDRQKPFFMFFSHQSVHAPLQVPPQYRIFCNPLIMSRWRQVYCGMLAAMDESFGLLMEYLKDSGYYNNTIVIFSSDNGGDPKAGASNFPLKGQKSTIWEGGTRTTTFIHAPKSIKGFVYRRELFHVVDWHATILGMAGLTLDIYGDGINQWDLIKTGIPKSQERTKFVYSLDPPIFAIRHNNYKLIYESSNEFYLGDGKVWLYQISTDPYESKNLSRKHPKLVKELLRKIFEYQRFARKPVRTIIDEAGNPSNFNGVYASGWCQ</sequence>
<dbReference type="WBParaSite" id="PS1159_v2.g11110.t1">
    <property type="protein sequence ID" value="PS1159_v2.g11110.t1"/>
    <property type="gene ID" value="PS1159_v2.g11110"/>
</dbReference>
<proteinExistence type="predicted"/>